<evidence type="ECO:0000313" key="6">
    <source>
        <dbReference type="EMBL" id="QDV20582.1"/>
    </source>
</evidence>
<gene>
    <name evidence="6" type="primary">ntcA_1</name>
    <name evidence="6" type="ORF">Pan153_52580</name>
</gene>
<dbReference type="InterPro" id="IPR018490">
    <property type="entry name" value="cNMP-bd_dom_sf"/>
</dbReference>
<evidence type="ECO:0000256" key="1">
    <source>
        <dbReference type="ARBA" id="ARBA00023015"/>
    </source>
</evidence>
<dbReference type="GO" id="GO:0005829">
    <property type="term" value="C:cytosol"/>
    <property type="evidence" value="ECO:0007669"/>
    <property type="project" value="TreeGrafter"/>
</dbReference>
<dbReference type="InterPro" id="IPR012318">
    <property type="entry name" value="HTH_CRP"/>
</dbReference>
<dbReference type="Gene3D" id="2.60.120.10">
    <property type="entry name" value="Jelly Rolls"/>
    <property type="match status" value="1"/>
</dbReference>
<evidence type="ECO:0000256" key="2">
    <source>
        <dbReference type="ARBA" id="ARBA00023125"/>
    </source>
</evidence>
<dbReference type="InterPro" id="IPR050397">
    <property type="entry name" value="Env_Response_Regulators"/>
</dbReference>
<dbReference type="PROSITE" id="PS51063">
    <property type="entry name" value="HTH_CRP_2"/>
    <property type="match status" value="1"/>
</dbReference>
<dbReference type="InterPro" id="IPR036390">
    <property type="entry name" value="WH_DNA-bd_sf"/>
</dbReference>
<dbReference type="RefSeq" id="WP_145458859.1">
    <property type="nucleotide sequence ID" value="NZ_CP036317.1"/>
</dbReference>
<dbReference type="SUPFAM" id="SSF46785">
    <property type="entry name" value="Winged helix' DNA-binding domain"/>
    <property type="match status" value="1"/>
</dbReference>
<keyword evidence="1" id="KW-0805">Transcription regulation</keyword>
<evidence type="ECO:0000259" key="4">
    <source>
        <dbReference type="PROSITE" id="PS50042"/>
    </source>
</evidence>
<dbReference type="CDD" id="cd00038">
    <property type="entry name" value="CAP_ED"/>
    <property type="match status" value="1"/>
</dbReference>
<organism evidence="6 7">
    <name type="scientific">Gimesia panareensis</name>
    <dbReference type="NCBI Taxonomy" id="2527978"/>
    <lineage>
        <taxon>Bacteria</taxon>
        <taxon>Pseudomonadati</taxon>
        <taxon>Planctomycetota</taxon>
        <taxon>Planctomycetia</taxon>
        <taxon>Planctomycetales</taxon>
        <taxon>Planctomycetaceae</taxon>
        <taxon>Gimesia</taxon>
    </lineage>
</organism>
<dbReference type="OrthoDB" id="9812325at2"/>
<dbReference type="SUPFAM" id="SSF51206">
    <property type="entry name" value="cAMP-binding domain-like"/>
    <property type="match status" value="1"/>
</dbReference>
<dbReference type="InterPro" id="IPR014710">
    <property type="entry name" value="RmlC-like_jellyroll"/>
</dbReference>
<dbReference type="Pfam" id="PF00027">
    <property type="entry name" value="cNMP_binding"/>
    <property type="match status" value="1"/>
</dbReference>
<evidence type="ECO:0000259" key="5">
    <source>
        <dbReference type="PROSITE" id="PS51063"/>
    </source>
</evidence>
<sequence>MDKSIWHLRNCELFQTLSEGWIRRLESRSRMATFHAKSPIRLPEDSSNYLYLILNGMVRLSHITVDGKESILAFVGPGEVFGEGAVIDGSEVEEHVMSIEKTSIMMIPASEVTELLNENSGLAFSLTKLVGLRRHRIERRIKNLLFVSIRERLIHLLLDLAEQFGTQTENGVLLKIRLVHLDIANLIGITRESVTILLGQLRQEGKLEIERHKIIIKDIRGLAKSVNRTPVRTEIKQAFPFSLNPAIA</sequence>
<dbReference type="GO" id="GO:0003677">
    <property type="term" value="F:DNA binding"/>
    <property type="evidence" value="ECO:0007669"/>
    <property type="project" value="UniProtKB-KW"/>
</dbReference>
<feature type="domain" description="Cyclic nucleotide-binding" evidence="4">
    <location>
        <begin position="13"/>
        <end position="116"/>
    </location>
</feature>
<dbReference type="Pfam" id="PF13545">
    <property type="entry name" value="HTH_Crp_2"/>
    <property type="match status" value="1"/>
</dbReference>
<evidence type="ECO:0000313" key="7">
    <source>
        <dbReference type="Proteomes" id="UP000320839"/>
    </source>
</evidence>
<proteinExistence type="predicted"/>
<accession>A0A518FW69</accession>
<feature type="domain" description="HTH crp-type" evidence="5">
    <location>
        <begin position="147"/>
        <end position="220"/>
    </location>
</feature>
<dbReference type="GO" id="GO:0003700">
    <property type="term" value="F:DNA-binding transcription factor activity"/>
    <property type="evidence" value="ECO:0007669"/>
    <property type="project" value="TreeGrafter"/>
</dbReference>
<dbReference type="PANTHER" id="PTHR24567:SF74">
    <property type="entry name" value="HTH-TYPE TRANSCRIPTIONAL REGULATOR ARCR"/>
    <property type="match status" value="1"/>
</dbReference>
<dbReference type="PANTHER" id="PTHR24567">
    <property type="entry name" value="CRP FAMILY TRANSCRIPTIONAL REGULATORY PROTEIN"/>
    <property type="match status" value="1"/>
</dbReference>
<dbReference type="Proteomes" id="UP000320839">
    <property type="component" value="Chromosome"/>
</dbReference>
<reference evidence="6 7" key="1">
    <citation type="submission" date="2019-02" db="EMBL/GenBank/DDBJ databases">
        <title>Deep-cultivation of Planctomycetes and their phenomic and genomic characterization uncovers novel biology.</title>
        <authorList>
            <person name="Wiegand S."/>
            <person name="Jogler M."/>
            <person name="Boedeker C."/>
            <person name="Pinto D."/>
            <person name="Vollmers J."/>
            <person name="Rivas-Marin E."/>
            <person name="Kohn T."/>
            <person name="Peeters S.H."/>
            <person name="Heuer A."/>
            <person name="Rast P."/>
            <person name="Oberbeckmann S."/>
            <person name="Bunk B."/>
            <person name="Jeske O."/>
            <person name="Meyerdierks A."/>
            <person name="Storesund J.E."/>
            <person name="Kallscheuer N."/>
            <person name="Luecker S."/>
            <person name="Lage O.M."/>
            <person name="Pohl T."/>
            <person name="Merkel B.J."/>
            <person name="Hornburger P."/>
            <person name="Mueller R.-W."/>
            <person name="Bruemmer F."/>
            <person name="Labrenz M."/>
            <person name="Spormann A.M."/>
            <person name="Op den Camp H."/>
            <person name="Overmann J."/>
            <person name="Amann R."/>
            <person name="Jetten M.S.M."/>
            <person name="Mascher T."/>
            <person name="Medema M.H."/>
            <person name="Devos D.P."/>
            <person name="Kaster A.-K."/>
            <person name="Ovreas L."/>
            <person name="Rohde M."/>
            <person name="Galperin M.Y."/>
            <person name="Jogler C."/>
        </authorList>
    </citation>
    <scope>NUCLEOTIDE SEQUENCE [LARGE SCALE GENOMIC DNA]</scope>
    <source>
        <strain evidence="6 7">Pan153</strain>
    </source>
</reference>
<keyword evidence="2" id="KW-0238">DNA-binding</keyword>
<protein>
    <submittedName>
        <fullName evidence="6">Global nitrogen regulator</fullName>
    </submittedName>
</protein>
<dbReference type="Gene3D" id="1.10.10.10">
    <property type="entry name" value="Winged helix-like DNA-binding domain superfamily/Winged helix DNA-binding domain"/>
    <property type="match status" value="1"/>
</dbReference>
<dbReference type="PROSITE" id="PS50042">
    <property type="entry name" value="CNMP_BINDING_3"/>
    <property type="match status" value="1"/>
</dbReference>
<dbReference type="SMART" id="SM00100">
    <property type="entry name" value="cNMP"/>
    <property type="match status" value="1"/>
</dbReference>
<dbReference type="EMBL" id="CP036317">
    <property type="protein sequence ID" value="QDV20582.1"/>
    <property type="molecule type" value="Genomic_DNA"/>
</dbReference>
<dbReference type="AlphaFoldDB" id="A0A518FW69"/>
<name>A0A518FW69_9PLAN</name>
<dbReference type="SMART" id="SM00419">
    <property type="entry name" value="HTH_CRP"/>
    <property type="match status" value="1"/>
</dbReference>
<dbReference type="InterPro" id="IPR000595">
    <property type="entry name" value="cNMP-bd_dom"/>
</dbReference>
<keyword evidence="3" id="KW-0804">Transcription</keyword>
<dbReference type="InterPro" id="IPR036388">
    <property type="entry name" value="WH-like_DNA-bd_sf"/>
</dbReference>
<evidence type="ECO:0000256" key="3">
    <source>
        <dbReference type="ARBA" id="ARBA00023163"/>
    </source>
</evidence>